<dbReference type="InterPro" id="IPR040174">
    <property type="entry name" value="RNLS"/>
</dbReference>
<evidence type="ECO:0000259" key="3">
    <source>
        <dbReference type="Pfam" id="PF01593"/>
    </source>
</evidence>
<dbReference type="InterPro" id="IPR002937">
    <property type="entry name" value="Amino_oxidase"/>
</dbReference>
<comment type="caution">
    <text evidence="4">The sequence shown here is derived from an EMBL/GenBank/DDBJ whole genome shotgun (WGS) entry which is preliminary data.</text>
</comment>
<dbReference type="Gene3D" id="3.90.660.10">
    <property type="match status" value="1"/>
</dbReference>
<evidence type="ECO:0000313" key="4">
    <source>
        <dbReference type="EMBL" id="CAE8627673.1"/>
    </source>
</evidence>
<dbReference type="Gene3D" id="3.50.50.60">
    <property type="entry name" value="FAD/NAD(P)-binding domain"/>
    <property type="match status" value="1"/>
</dbReference>
<gene>
    <name evidence="4" type="ORF">PGLA1383_LOCUS44402</name>
</gene>
<dbReference type="Pfam" id="PF01593">
    <property type="entry name" value="Amino_oxidase"/>
    <property type="match status" value="1"/>
</dbReference>
<dbReference type="PANTHER" id="PTHR23357:SF1">
    <property type="entry name" value="RENALASE"/>
    <property type="match status" value="1"/>
</dbReference>
<evidence type="ECO:0000313" key="5">
    <source>
        <dbReference type="Proteomes" id="UP000654075"/>
    </source>
</evidence>
<organism evidence="4 5">
    <name type="scientific">Polarella glacialis</name>
    <name type="common">Dinoflagellate</name>
    <dbReference type="NCBI Taxonomy" id="89957"/>
    <lineage>
        <taxon>Eukaryota</taxon>
        <taxon>Sar</taxon>
        <taxon>Alveolata</taxon>
        <taxon>Dinophyceae</taxon>
        <taxon>Suessiales</taxon>
        <taxon>Suessiaceae</taxon>
        <taxon>Polarella</taxon>
    </lineage>
</organism>
<feature type="transmembrane region" description="Helical" evidence="2">
    <location>
        <begin position="645"/>
        <end position="664"/>
    </location>
</feature>
<proteinExistence type="predicted"/>
<feature type="transmembrane region" description="Helical" evidence="2">
    <location>
        <begin position="572"/>
        <end position="595"/>
    </location>
</feature>
<keyword evidence="2" id="KW-0472">Membrane</keyword>
<feature type="domain" description="Amine oxidase" evidence="3">
    <location>
        <begin position="860"/>
        <end position="1128"/>
    </location>
</feature>
<dbReference type="Proteomes" id="UP000654075">
    <property type="component" value="Unassembled WGS sequence"/>
</dbReference>
<dbReference type="InterPro" id="IPR036869">
    <property type="entry name" value="J_dom_sf"/>
</dbReference>
<dbReference type="InterPro" id="IPR036188">
    <property type="entry name" value="FAD/NAD-bd_sf"/>
</dbReference>
<feature type="region of interest" description="Disordered" evidence="1">
    <location>
        <begin position="1"/>
        <end position="29"/>
    </location>
</feature>
<keyword evidence="2" id="KW-1133">Transmembrane helix</keyword>
<reference evidence="4" key="1">
    <citation type="submission" date="2021-02" db="EMBL/GenBank/DDBJ databases">
        <authorList>
            <person name="Dougan E. K."/>
            <person name="Rhodes N."/>
            <person name="Thang M."/>
            <person name="Chan C."/>
        </authorList>
    </citation>
    <scope>NUCLEOTIDE SEQUENCE</scope>
</reference>
<dbReference type="AlphaFoldDB" id="A0A813GRN5"/>
<dbReference type="OrthoDB" id="2161133at2759"/>
<name>A0A813GRN5_POLGL</name>
<feature type="transmembrane region" description="Helical" evidence="2">
    <location>
        <begin position="183"/>
        <end position="206"/>
    </location>
</feature>
<feature type="region of interest" description="Disordered" evidence="1">
    <location>
        <begin position="266"/>
        <end position="285"/>
    </location>
</feature>
<evidence type="ECO:0000256" key="2">
    <source>
        <dbReference type="SAM" id="Phobius"/>
    </source>
</evidence>
<feature type="transmembrane region" description="Helical" evidence="2">
    <location>
        <begin position="732"/>
        <end position="752"/>
    </location>
</feature>
<dbReference type="PANTHER" id="PTHR23357">
    <property type="entry name" value="RENALASE"/>
    <property type="match status" value="1"/>
</dbReference>
<accession>A0A813GRN5</accession>
<dbReference type="SUPFAM" id="SSF51905">
    <property type="entry name" value="FAD/NAD(P)-binding domain"/>
    <property type="match status" value="1"/>
</dbReference>
<protein>
    <recommendedName>
        <fullName evidence="3">Amine oxidase domain-containing protein</fullName>
    </recommendedName>
</protein>
<keyword evidence="5" id="KW-1185">Reference proteome</keyword>
<dbReference type="Pfam" id="PF13450">
    <property type="entry name" value="NAD_binding_8"/>
    <property type="match status" value="1"/>
</dbReference>
<sequence length="1143" mass="124529">MAAVAPAPRTEGGMDQPGAGPQKPAAEDAVPREAQSWTFGQYIRWRPLPWWLCFFGGIFLLTKFQLVYNDSPCAVLGTPDPVTSADVKKAFRSMSMCTHPDRIRGRLKREPTKAELRRGEILFNRASVAKDELTKMLKMSRKKEVMCYQGEMEMAIMACFAQAGSMLSSLGMGDIFGMAFDLFWNIVTFEAGFFNTLLSLLWLGFVFRLVKQFVMYLWTMGIIRGFVALVTTVVIGPVPTLINFLFLPVIRMAVFINEFLRPEHSDAQPAPADDARVTAPPVTDTTPSVSYTAGLAASTAGVAVSKEDVLRLRQRKKRETDEEKDKKNKALLAGAAEATAALKEGAPAGLTPMPEGAWACVAWAHKEPVKARQAAATAVQFDLLLILTKPVIPLCMLIASGQVWNGLISSMVIGHALRKWVPQMSYEAHHLLVSSFGVVHTLLGVSASQVEDYANREGTKVLHLAWSWSFKDVLSVMHMCQLGATVTAMSSLGNEPSYAASFGAGIALRMALAQDTFRSVGVARMAGDWIEANMRSLGVSMDAAEEVVVYSGGGIGDCAGGPFRMLFGEGELAGWLALTLKVWLMLMPLLSTLQWLQRTVHAGKMLGKRWKMTRFVQRLVLFLLSFVQVVMLARMELNASNGALANFWVAMLFGCVGESLLSTYDIRGPVRQIVFLRGMPHTAACLRLSLAVKLIFVACYRGRVSSVQGAYPGLKKLAGGKWREAAQAKMPAAAQVLVVGAGVTGSFLAMMLKNAGVSVRVLDKAPSPGGRMSTYGLRGTQTAGDFPLDRDNCSSASDLGANPVLARSDMGAQYISTRSRADHPQLGPLYEELLREKVLRQFEGKFEGPDPYGGADVRHFTSPEGFEALSRHFLAAAGVQPEFGTVLDELSLDAEGQLQLRVSRDKNVAQESLAGPVIVVLTQPVPQILGQTSEDPLRGNFLDFVDSSLLEDLRKVQYSSRFAAAVFFDAKFKWPYDFTVQYFTGGDVRYVCHDSSKRGATGESMSSIVVHSGVPLGVELLEEEEPFTEAWARMRKDLATKMPEVDWASASATKVVKWRYSQIYKGIGGERPAANWVWGDEEVEKAKPGVVTLFRKGQVLGLLAGDATAPTSNFESCVYSAHRCAAAVKAFLAEVDGAPVSAI</sequence>
<keyword evidence="2" id="KW-0812">Transmembrane</keyword>
<dbReference type="EMBL" id="CAJNNV010029234">
    <property type="protein sequence ID" value="CAE8627673.1"/>
    <property type="molecule type" value="Genomic_DNA"/>
</dbReference>
<feature type="transmembrane region" description="Helical" evidence="2">
    <location>
        <begin position="615"/>
        <end position="633"/>
    </location>
</feature>
<evidence type="ECO:0000256" key="1">
    <source>
        <dbReference type="SAM" id="MobiDB-lite"/>
    </source>
</evidence>
<dbReference type="GO" id="GO:0016651">
    <property type="term" value="F:oxidoreductase activity, acting on NAD(P)H"/>
    <property type="evidence" value="ECO:0007669"/>
    <property type="project" value="InterPro"/>
</dbReference>
<dbReference type="SUPFAM" id="SSF46565">
    <property type="entry name" value="Chaperone J-domain"/>
    <property type="match status" value="1"/>
</dbReference>
<feature type="transmembrane region" description="Helical" evidence="2">
    <location>
        <begin position="145"/>
        <end position="163"/>
    </location>
</feature>
<dbReference type="GO" id="GO:0005576">
    <property type="term" value="C:extracellular region"/>
    <property type="evidence" value="ECO:0007669"/>
    <property type="project" value="TreeGrafter"/>
</dbReference>